<accession>A0A8D8TB66</accession>
<sequence length="113" mass="12308">MSIFIGQGAIASQNVVLGSKENVQIGRMIAHYLGHMVQSAVQVGLVCEQLTPILVLSDIIQHIQTLVNITLLQERVELVLLDRNFDEFSGHTDESQRKAIQGEKQISCPAGAG</sequence>
<feature type="compositionally biased region" description="Basic and acidic residues" evidence="1">
    <location>
        <begin position="89"/>
        <end position="101"/>
    </location>
</feature>
<evidence type="ECO:0000256" key="1">
    <source>
        <dbReference type="SAM" id="MobiDB-lite"/>
    </source>
</evidence>
<organism evidence="2">
    <name type="scientific">Cacopsylla melanoneura</name>
    <dbReference type="NCBI Taxonomy" id="428564"/>
    <lineage>
        <taxon>Eukaryota</taxon>
        <taxon>Metazoa</taxon>
        <taxon>Ecdysozoa</taxon>
        <taxon>Arthropoda</taxon>
        <taxon>Hexapoda</taxon>
        <taxon>Insecta</taxon>
        <taxon>Pterygota</taxon>
        <taxon>Neoptera</taxon>
        <taxon>Paraneoptera</taxon>
        <taxon>Hemiptera</taxon>
        <taxon>Sternorrhyncha</taxon>
        <taxon>Psylloidea</taxon>
        <taxon>Psyllidae</taxon>
        <taxon>Psyllinae</taxon>
        <taxon>Cacopsylla</taxon>
    </lineage>
</organism>
<reference evidence="2" key="1">
    <citation type="submission" date="2021-05" db="EMBL/GenBank/DDBJ databases">
        <authorList>
            <person name="Alioto T."/>
            <person name="Alioto T."/>
            <person name="Gomez Garrido J."/>
        </authorList>
    </citation>
    <scope>NUCLEOTIDE SEQUENCE</scope>
</reference>
<dbReference type="EMBL" id="HBUF01268529">
    <property type="protein sequence ID" value="CAG6684653.1"/>
    <property type="molecule type" value="Transcribed_RNA"/>
</dbReference>
<name>A0A8D8TB66_9HEMI</name>
<feature type="region of interest" description="Disordered" evidence="1">
    <location>
        <begin position="89"/>
        <end position="113"/>
    </location>
</feature>
<protein>
    <submittedName>
        <fullName evidence="2">Uncharacterized protein</fullName>
    </submittedName>
</protein>
<evidence type="ECO:0000313" key="2">
    <source>
        <dbReference type="EMBL" id="CAG6684653.1"/>
    </source>
</evidence>
<proteinExistence type="predicted"/>
<dbReference type="AlphaFoldDB" id="A0A8D8TB66"/>